<keyword evidence="10" id="KW-1185">Reference proteome</keyword>
<evidence type="ECO:0000256" key="1">
    <source>
        <dbReference type="ARBA" id="ARBA00008857"/>
    </source>
</evidence>
<organism evidence="8 10">
    <name type="scientific">Sodalis glossinidius (strain morsitans)</name>
    <dbReference type="NCBI Taxonomy" id="343509"/>
    <lineage>
        <taxon>Bacteria</taxon>
        <taxon>Pseudomonadati</taxon>
        <taxon>Pseudomonadota</taxon>
        <taxon>Gammaproteobacteria</taxon>
        <taxon>Enterobacterales</taxon>
        <taxon>Bruguierivoracaceae</taxon>
        <taxon>Sodalis</taxon>
    </lineage>
</organism>
<dbReference type="PANTHER" id="PTHR30629">
    <property type="entry name" value="PROPHAGE INTEGRASE"/>
    <property type="match status" value="1"/>
</dbReference>
<evidence type="ECO:0000259" key="7">
    <source>
        <dbReference type="PROSITE" id="PS51900"/>
    </source>
</evidence>
<dbReference type="SUPFAM" id="SSF56349">
    <property type="entry name" value="DNA breaking-rejoining enzymes"/>
    <property type="match status" value="1"/>
</dbReference>
<gene>
    <name evidence="9" type="primary">intA_1</name>
    <name evidence="8" type="ordered locus">SG1638</name>
    <name evidence="9" type="ORF">SGGMMB4_03802</name>
</gene>
<feature type="domain" description="Core-binding (CB)" evidence="7">
    <location>
        <begin position="98"/>
        <end position="178"/>
    </location>
</feature>
<dbReference type="eggNOG" id="COG0582">
    <property type="taxonomic scope" value="Bacteria"/>
</dbReference>
<evidence type="ECO:0000256" key="3">
    <source>
        <dbReference type="ARBA" id="ARBA00023125"/>
    </source>
</evidence>
<dbReference type="InterPro" id="IPR050808">
    <property type="entry name" value="Phage_Integrase"/>
</dbReference>
<keyword evidence="3 5" id="KW-0238">DNA-binding</keyword>
<evidence type="ECO:0000259" key="6">
    <source>
        <dbReference type="PROSITE" id="PS51898"/>
    </source>
</evidence>
<dbReference type="Gene3D" id="1.10.150.130">
    <property type="match status" value="1"/>
</dbReference>
<dbReference type="GO" id="GO:0015074">
    <property type="term" value="P:DNA integration"/>
    <property type="evidence" value="ECO:0007669"/>
    <property type="project" value="UniProtKB-KW"/>
</dbReference>
<name>Q2NSG2_SODGM</name>
<dbReference type="EMBL" id="AP008232">
    <property type="protein sequence ID" value="BAE74913.1"/>
    <property type="molecule type" value="Genomic_DNA"/>
</dbReference>
<keyword evidence="2" id="KW-0229">DNA integration</keyword>
<evidence type="ECO:0000256" key="4">
    <source>
        <dbReference type="ARBA" id="ARBA00023172"/>
    </source>
</evidence>
<comment type="similarity">
    <text evidence="1">Belongs to the 'phage' integrase family.</text>
</comment>
<dbReference type="InterPro" id="IPR013762">
    <property type="entry name" value="Integrase-like_cat_sf"/>
</dbReference>
<dbReference type="KEGG" id="sgl:SG1638"/>
<keyword evidence="4" id="KW-0233">DNA recombination</keyword>
<dbReference type="Pfam" id="PF13356">
    <property type="entry name" value="Arm-DNA-bind_3"/>
    <property type="match status" value="1"/>
</dbReference>
<dbReference type="Pfam" id="PF00589">
    <property type="entry name" value="Phage_integrase"/>
    <property type="match status" value="1"/>
</dbReference>
<proteinExistence type="inferred from homology"/>
<dbReference type="GO" id="GO:0003677">
    <property type="term" value="F:DNA binding"/>
    <property type="evidence" value="ECO:0007669"/>
    <property type="project" value="UniProtKB-UniRule"/>
</dbReference>
<dbReference type="CDD" id="cd00801">
    <property type="entry name" value="INT_P4_C"/>
    <property type="match status" value="1"/>
</dbReference>
<dbReference type="Pfam" id="PF22022">
    <property type="entry name" value="Phage_int_M"/>
    <property type="match status" value="1"/>
</dbReference>
<dbReference type="Gene3D" id="1.10.443.10">
    <property type="entry name" value="Intergrase catalytic core"/>
    <property type="match status" value="1"/>
</dbReference>
<dbReference type="PANTHER" id="PTHR30629:SF9">
    <property type="entry name" value="PROTEIN INTB-RELATED"/>
    <property type="match status" value="1"/>
</dbReference>
<dbReference type="InterPro" id="IPR025166">
    <property type="entry name" value="Integrase_DNA_bind_dom"/>
</dbReference>
<dbReference type="EMBL" id="LN854557">
    <property type="protein sequence ID" value="CRL45763.1"/>
    <property type="molecule type" value="Genomic_DNA"/>
</dbReference>
<dbReference type="PROSITE" id="PS51898">
    <property type="entry name" value="TYR_RECOMBINASE"/>
    <property type="match status" value="1"/>
</dbReference>
<evidence type="ECO:0000313" key="8">
    <source>
        <dbReference type="EMBL" id="BAE74913.1"/>
    </source>
</evidence>
<protein>
    <submittedName>
        <fullName evidence="8">Phage integrase</fullName>
    </submittedName>
    <submittedName>
        <fullName evidence="9">Prophage CP4-57 integrase</fullName>
    </submittedName>
</protein>
<dbReference type="GO" id="GO:0006310">
    <property type="term" value="P:DNA recombination"/>
    <property type="evidence" value="ECO:0007669"/>
    <property type="project" value="UniProtKB-KW"/>
</dbReference>
<dbReference type="InterPro" id="IPR053876">
    <property type="entry name" value="Phage_int_M"/>
</dbReference>
<dbReference type="PROSITE" id="PS51900">
    <property type="entry name" value="CB"/>
    <property type="match status" value="1"/>
</dbReference>
<dbReference type="BioCyc" id="SGLO343509:SGP1_RS14835-MONOMER"/>
<evidence type="ECO:0000256" key="5">
    <source>
        <dbReference type="PROSITE-ProRule" id="PRU01248"/>
    </source>
</evidence>
<reference evidence="8 10" key="1">
    <citation type="journal article" date="2006" name="Genome Res.">
        <title>Massive genome erosion and functional adaptations provide insights into the symbiotic lifestyle of Sodalis glossinidius in the tsetse host.</title>
        <authorList>
            <person name="Toh H."/>
            <person name="Weiss B.L."/>
            <person name="Perkin S.A.H."/>
            <person name="Yamashita A."/>
            <person name="Oshima K."/>
            <person name="Hattori M."/>
            <person name="Aksoy S."/>
        </authorList>
    </citation>
    <scope>NUCLEOTIDE SEQUENCE [LARGE SCALE GENOMIC DNA]</scope>
    <source>
        <strain evidence="10">morsitans</strain>
        <strain evidence="8">Morsitans</strain>
    </source>
</reference>
<feature type="domain" description="Tyr recombinase" evidence="6">
    <location>
        <begin position="201"/>
        <end position="394"/>
    </location>
</feature>
<dbReference type="Proteomes" id="UP000245838">
    <property type="component" value="Chromosome sggmmb4_Chromosome"/>
</dbReference>
<dbReference type="InterPro" id="IPR011010">
    <property type="entry name" value="DNA_brk_join_enz"/>
</dbReference>
<evidence type="ECO:0000313" key="9">
    <source>
        <dbReference type="EMBL" id="CRL45763.1"/>
    </source>
</evidence>
<accession>Q2NSG2</accession>
<dbReference type="InterPro" id="IPR044068">
    <property type="entry name" value="CB"/>
</dbReference>
<dbReference type="RefSeq" id="WP_011411466.1">
    <property type="nucleotide sequence ID" value="NC_007712.1"/>
</dbReference>
<reference evidence="9 11" key="2">
    <citation type="submission" date="2015-05" db="EMBL/GenBank/DDBJ databases">
        <authorList>
            <person name="Goodhead I."/>
        </authorList>
    </citation>
    <scope>NUCLEOTIDE SEQUENCE [LARGE SCALE GENOMIC DNA]</scope>
    <source>
        <strain evidence="9">B4</strain>
        <strain evidence="11">morsitans</strain>
    </source>
</reference>
<evidence type="ECO:0000256" key="2">
    <source>
        <dbReference type="ARBA" id="ARBA00022908"/>
    </source>
</evidence>
<sequence>MKLNPRQVQTAKAKEKSYKLSDGGGMYLEVTPRGSKYWRMKYHRPSDRKEDKLSFGVYPAITLAEARAKRDEAKKLLAKGLDPKKVQKKEHAENNGEFTFESIARKWHSNNRRWENVTRNLILNSLEKYVFPIIGKNDIRQLKTRHLLAVVRAVEENGKHEVAQRIQQRITSIMRYAVQNEIIETNPALDMAGALIPPKSVHHPALAPIMLPQFFARLTSYKGRKITRIAVELNLLTFVRSSELRFARWKEIDFEHALWEIPAKREPIAGVRYSERGMKMKSSHLVPLSKQAIELLKQLKVQRGDEAHIFPGDHDIKGVMSENTVNKALRVMGYDTKTEICGHGFRTMARGAMGESGLWADDVIELQMSHIERNGVKAAYLHTTKHLEERRLMMQWWADYLDANREHYISPYDFAKRHGRGD</sequence>
<dbReference type="OrthoDB" id="9795573at2"/>
<dbReference type="AlphaFoldDB" id="Q2NSG2"/>
<dbReference type="HOGENOM" id="CLU_027562_0_1_6"/>
<dbReference type="Gene3D" id="3.30.160.390">
    <property type="entry name" value="Integrase, DNA-binding domain"/>
    <property type="match status" value="1"/>
</dbReference>
<dbReference type="InterPro" id="IPR002104">
    <property type="entry name" value="Integrase_catalytic"/>
</dbReference>
<dbReference type="InterPro" id="IPR038488">
    <property type="entry name" value="Integrase_DNA-bd_sf"/>
</dbReference>
<dbReference type="Proteomes" id="UP000001932">
    <property type="component" value="Chromosome"/>
</dbReference>
<evidence type="ECO:0000313" key="11">
    <source>
        <dbReference type="Proteomes" id="UP000245838"/>
    </source>
</evidence>
<dbReference type="InterPro" id="IPR010998">
    <property type="entry name" value="Integrase_recombinase_N"/>
</dbReference>
<evidence type="ECO:0000313" key="10">
    <source>
        <dbReference type="Proteomes" id="UP000001932"/>
    </source>
</evidence>
<dbReference type="STRING" id="343509.SG1638"/>